<dbReference type="Gene3D" id="3.40.50.10490">
    <property type="entry name" value="Glucose-6-phosphate isomerase like protein, domain 1"/>
    <property type="match status" value="2"/>
</dbReference>
<comment type="catalytic activity">
    <reaction evidence="6 7 8">
        <text>alpha-D-glucose 6-phosphate = beta-D-fructose 6-phosphate</text>
        <dbReference type="Rhea" id="RHEA:11816"/>
        <dbReference type="ChEBI" id="CHEBI:57634"/>
        <dbReference type="ChEBI" id="CHEBI:58225"/>
        <dbReference type="EC" id="5.3.1.9"/>
    </reaction>
</comment>
<accession>A0ABV2U533</accession>
<dbReference type="CDD" id="cd05016">
    <property type="entry name" value="SIS_PGI_2"/>
    <property type="match status" value="1"/>
</dbReference>
<dbReference type="PROSITE" id="PS00174">
    <property type="entry name" value="P_GLUCOSE_ISOMERASE_2"/>
    <property type="match status" value="1"/>
</dbReference>
<proteinExistence type="inferred from homology"/>
<dbReference type="PANTHER" id="PTHR11469">
    <property type="entry name" value="GLUCOSE-6-PHOSPHATE ISOMERASE"/>
    <property type="match status" value="1"/>
</dbReference>
<dbReference type="InterPro" id="IPR018189">
    <property type="entry name" value="Phosphoglucose_isomerase_CS"/>
</dbReference>
<feature type="active site" description="Proton donor" evidence="7">
    <location>
        <position position="359"/>
    </location>
</feature>
<feature type="active site" evidence="7">
    <location>
        <position position="514"/>
    </location>
</feature>
<comment type="pathway">
    <text evidence="7">Carbohydrate biosynthesis; gluconeogenesis.</text>
</comment>
<dbReference type="InterPro" id="IPR023096">
    <property type="entry name" value="G6P_Isomerase_C"/>
</dbReference>
<keyword evidence="3 7" id="KW-0312">Gluconeogenesis</keyword>
<evidence type="ECO:0000256" key="2">
    <source>
        <dbReference type="ARBA" id="ARBA00006604"/>
    </source>
</evidence>
<dbReference type="Proteomes" id="UP001550044">
    <property type="component" value="Unassembled WGS sequence"/>
</dbReference>
<dbReference type="InterPro" id="IPR046348">
    <property type="entry name" value="SIS_dom_sf"/>
</dbReference>
<reference evidence="9 10" key="1">
    <citation type="submission" date="2024-06" db="EMBL/GenBank/DDBJ databases">
        <title>The Natural Products Discovery Center: Release of the First 8490 Sequenced Strains for Exploring Actinobacteria Biosynthetic Diversity.</title>
        <authorList>
            <person name="Kalkreuter E."/>
            <person name="Kautsar S.A."/>
            <person name="Yang D."/>
            <person name="Bader C.D."/>
            <person name="Teijaro C.N."/>
            <person name="Fluegel L."/>
            <person name="Davis C.M."/>
            <person name="Simpson J.R."/>
            <person name="Lauterbach L."/>
            <person name="Steele A.D."/>
            <person name="Gui C."/>
            <person name="Meng S."/>
            <person name="Li G."/>
            <person name="Viehrig K."/>
            <person name="Ye F."/>
            <person name="Su P."/>
            <person name="Kiefer A.F."/>
            <person name="Nichols A."/>
            <person name="Cepeda A.J."/>
            <person name="Yan W."/>
            <person name="Fan B."/>
            <person name="Jiang Y."/>
            <person name="Adhikari A."/>
            <person name="Zheng C.-J."/>
            <person name="Schuster L."/>
            <person name="Cowan T.M."/>
            <person name="Smanski M.J."/>
            <person name="Chevrette M.G."/>
            <person name="De Carvalho L.P.S."/>
            <person name="Shen B."/>
        </authorList>
    </citation>
    <scope>NUCLEOTIDE SEQUENCE [LARGE SCALE GENOMIC DNA]</scope>
    <source>
        <strain evidence="9 10">NPDC005137</strain>
    </source>
</reference>
<dbReference type="HAMAP" id="MF_00473">
    <property type="entry name" value="G6P_isomerase"/>
    <property type="match status" value="1"/>
</dbReference>
<dbReference type="PROSITE" id="PS51463">
    <property type="entry name" value="P_GLUCOSE_ISOMERASE_3"/>
    <property type="match status" value="1"/>
</dbReference>
<evidence type="ECO:0000256" key="7">
    <source>
        <dbReference type="HAMAP-Rule" id="MF_00473"/>
    </source>
</evidence>
<comment type="caution">
    <text evidence="9">The sequence shown here is derived from an EMBL/GenBank/DDBJ whole genome shotgun (WGS) entry which is preliminary data.</text>
</comment>
<comment type="function">
    <text evidence="7">Catalyzes the reversible isomerization of glucose-6-phosphate to fructose-6-phosphate.</text>
</comment>
<organism evidence="9 10">
    <name type="scientific">Streptomyces sp. 900116325</name>
    <dbReference type="NCBI Taxonomy" id="3154295"/>
    <lineage>
        <taxon>Bacteria</taxon>
        <taxon>Bacillati</taxon>
        <taxon>Actinomycetota</taxon>
        <taxon>Actinomycetes</taxon>
        <taxon>Kitasatosporales</taxon>
        <taxon>Streptomycetaceae</taxon>
        <taxon>Streptomyces</taxon>
    </lineage>
</organism>
<evidence type="ECO:0000313" key="9">
    <source>
        <dbReference type="EMBL" id="MET8432955.1"/>
    </source>
</evidence>
<dbReference type="CDD" id="cd05015">
    <property type="entry name" value="SIS_PGI_1"/>
    <property type="match status" value="1"/>
</dbReference>
<dbReference type="InterPro" id="IPR035476">
    <property type="entry name" value="SIS_PGI_1"/>
</dbReference>
<dbReference type="RefSeq" id="WP_356503129.1">
    <property type="nucleotide sequence ID" value="NZ_JBEXIP010000005.1"/>
</dbReference>
<comment type="subcellular location">
    <subcellularLocation>
        <location evidence="7">Cytoplasm</location>
    </subcellularLocation>
</comment>
<keyword evidence="4 7" id="KW-0324">Glycolysis</keyword>
<evidence type="ECO:0000256" key="3">
    <source>
        <dbReference type="ARBA" id="ARBA00022432"/>
    </source>
</evidence>
<keyword evidence="5 7" id="KW-0413">Isomerase</keyword>
<dbReference type="PANTHER" id="PTHR11469:SF1">
    <property type="entry name" value="GLUCOSE-6-PHOSPHATE ISOMERASE"/>
    <property type="match status" value="1"/>
</dbReference>
<evidence type="ECO:0000256" key="5">
    <source>
        <dbReference type="ARBA" id="ARBA00023235"/>
    </source>
</evidence>
<keyword evidence="10" id="KW-1185">Reference proteome</keyword>
<protein>
    <recommendedName>
        <fullName evidence="7">Glucose-6-phosphate isomerase</fullName>
        <shortName evidence="7">GPI</shortName>
        <ecNumber evidence="7">5.3.1.9</ecNumber>
    </recommendedName>
    <alternativeName>
        <fullName evidence="7">Phosphoglucose isomerase</fullName>
        <shortName evidence="7">PGI</shortName>
    </alternativeName>
    <alternativeName>
        <fullName evidence="7">Phosphohexose isomerase</fullName>
        <shortName evidence="7">PHI</shortName>
    </alternativeName>
</protein>
<sequence>MSDRPKLTHRPEWTALEDHRAGELRHLQLRDLFGADPGRAERYTVSVGDLRIDYSKHLITDETLALLQELATATDVFGLRDAMLRGEKINVTERRAVLHTALRAPRDAVVEVDGEDVVPAVHAVLDKMADFSERVRSGEWTGHTGKRIRNVVNIGIGGSDLGPAMAYEALRAFTDRSLTVRFVSNVDGADLHEALRDLDPAETLFIVASKTFTTIETITNATSARSWLLSGLDDGGEKVVAKHFVALSTNAEKVADFGIDTANMFEFWDWVGGRYSYDSAIGLSLMIAIGPGRFHEMLDGFHLVDEHFRTAPAAVNVPLLLGLLGVWYGSFLGAQSHAVLPYSHYLSKFTAYLQQLDMESNGKSVDRDGHPVEWQTGPVVWGTPGTNGQHAYYQLLHQGTKIIPADLIGFVNPVDELSPELKHQHDLLMANLFAQGQALAFGRTSDEVRAEGVPQEQVPHRTFRGNHPTTTILASELTPSVLGQLIALYEHKVFVQGAIWNIDSFDQWGVELGKVLAKRVEPALTDGSDAAGLDPSTAALVAEYRTLRKK</sequence>
<name>A0ABV2U533_9ACTN</name>
<keyword evidence="7" id="KW-0963">Cytoplasm</keyword>
<dbReference type="InterPro" id="IPR035482">
    <property type="entry name" value="SIS_PGI_2"/>
</dbReference>
<dbReference type="InterPro" id="IPR001672">
    <property type="entry name" value="G6P_Isomerase"/>
</dbReference>
<dbReference type="EC" id="5.3.1.9" evidence="7"/>
<evidence type="ECO:0000256" key="1">
    <source>
        <dbReference type="ARBA" id="ARBA00004926"/>
    </source>
</evidence>
<evidence type="ECO:0000256" key="4">
    <source>
        <dbReference type="ARBA" id="ARBA00023152"/>
    </source>
</evidence>
<comment type="similarity">
    <text evidence="2 7 8">Belongs to the GPI family.</text>
</comment>
<dbReference type="SUPFAM" id="SSF53697">
    <property type="entry name" value="SIS domain"/>
    <property type="match status" value="1"/>
</dbReference>
<comment type="pathway">
    <text evidence="1 7 8">Carbohydrate degradation; glycolysis; D-glyceraldehyde 3-phosphate and glycerone phosphate from D-glucose: step 2/4.</text>
</comment>
<dbReference type="GO" id="GO:0004347">
    <property type="term" value="F:glucose-6-phosphate isomerase activity"/>
    <property type="evidence" value="ECO:0007669"/>
    <property type="project" value="UniProtKB-EC"/>
</dbReference>
<gene>
    <name evidence="7 9" type="primary">pgi</name>
    <name evidence="9" type="ORF">ABZV61_09130</name>
</gene>
<dbReference type="EMBL" id="JBEXIP010000005">
    <property type="protein sequence ID" value="MET8432955.1"/>
    <property type="molecule type" value="Genomic_DNA"/>
</dbReference>
<evidence type="ECO:0000313" key="10">
    <source>
        <dbReference type="Proteomes" id="UP001550044"/>
    </source>
</evidence>
<feature type="active site" evidence="7">
    <location>
        <position position="390"/>
    </location>
</feature>
<evidence type="ECO:0000256" key="8">
    <source>
        <dbReference type="RuleBase" id="RU000612"/>
    </source>
</evidence>
<dbReference type="PRINTS" id="PR00662">
    <property type="entry name" value="G6PISOMERASE"/>
</dbReference>
<dbReference type="NCBIfam" id="NF001211">
    <property type="entry name" value="PRK00179.1"/>
    <property type="match status" value="1"/>
</dbReference>
<dbReference type="Pfam" id="PF00342">
    <property type="entry name" value="PGI"/>
    <property type="match status" value="1"/>
</dbReference>
<evidence type="ECO:0000256" key="6">
    <source>
        <dbReference type="ARBA" id="ARBA00029321"/>
    </source>
</evidence>
<dbReference type="Gene3D" id="1.10.1390.10">
    <property type="match status" value="1"/>
</dbReference>